<dbReference type="STRING" id="420953.SAMN05192543_103400"/>
<reference evidence="2 3" key="1">
    <citation type="submission" date="2016-10" db="EMBL/GenBank/DDBJ databases">
        <authorList>
            <person name="de Groot N.N."/>
        </authorList>
    </citation>
    <scope>NUCLEOTIDE SEQUENCE [LARGE SCALE GENOMIC DNA]</scope>
    <source>
        <strain evidence="2 3">LMG 23650</strain>
    </source>
</reference>
<dbReference type="OrthoDB" id="9802649at2"/>
<dbReference type="InterPro" id="IPR029044">
    <property type="entry name" value="Nucleotide-diphossugar_trans"/>
</dbReference>
<dbReference type="Gene3D" id="3.90.550.10">
    <property type="entry name" value="Spore Coat Polysaccharide Biosynthesis Protein SpsA, Chain A"/>
    <property type="match status" value="1"/>
</dbReference>
<accession>A0A1I3ISR3</accession>
<sequence length="363" mass="41363">MHCYDKFRARTHFRFDPYDTSSMDISIAMAAYKGERFLREQLDSIARQTLLPSELIITDDSPDSGTHDIAVEFARSVPFPVRIVRNERRLGFHENFFKAISLCRGEFVAFCDQDDVWTNDKLERIAKEFADPDVMLVVHGVKVVDADLNVRPDNTAAHWSYRGVHEPLTTNPWYVLFGMSTVVRRSIYDYIDWHDRPEHPVDPGYPTSHDTWAWFVATSLGKIFAITDELALYRQHENNSCGVSADRDMGETVKRSRSAGAAHYRRMAMAASGRAEKLRQVSPRAPAQIQQRAVTAAKYYRKLGERLRRRANLYSAATATLKRVNTVFRLLASGAYQPIDKGGLGHRALLKDVHATVFHVSIE</sequence>
<evidence type="ECO:0000259" key="1">
    <source>
        <dbReference type="Pfam" id="PF00535"/>
    </source>
</evidence>
<proteinExistence type="predicted"/>
<protein>
    <submittedName>
        <fullName evidence="2">Glycosyl transferase family 2</fullName>
    </submittedName>
</protein>
<dbReference type="Proteomes" id="UP000199548">
    <property type="component" value="Unassembled WGS sequence"/>
</dbReference>
<dbReference type="PANTHER" id="PTHR22916">
    <property type="entry name" value="GLYCOSYLTRANSFERASE"/>
    <property type="match status" value="1"/>
</dbReference>
<evidence type="ECO:0000313" key="2">
    <source>
        <dbReference type="EMBL" id="SFI50985.1"/>
    </source>
</evidence>
<dbReference type="AlphaFoldDB" id="A0A1I3ISR3"/>
<dbReference type="RefSeq" id="WP_091011324.1">
    <property type="nucleotide sequence ID" value="NZ_CP041745.1"/>
</dbReference>
<dbReference type="SUPFAM" id="SSF53448">
    <property type="entry name" value="Nucleotide-diphospho-sugar transferases"/>
    <property type="match status" value="1"/>
</dbReference>
<evidence type="ECO:0000313" key="3">
    <source>
        <dbReference type="Proteomes" id="UP000199548"/>
    </source>
</evidence>
<dbReference type="Pfam" id="PF00535">
    <property type="entry name" value="Glycos_transf_2"/>
    <property type="match status" value="1"/>
</dbReference>
<feature type="domain" description="Glycosyltransferase 2-like" evidence="1">
    <location>
        <begin position="26"/>
        <end position="185"/>
    </location>
</feature>
<dbReference type="InterPro" id="IPR001173">
    <property type="entry name" value="Glyco_trans_2-like"/>
</dbReference>
<name>A0A1I3ISR3_9BURK</name>
<dbReference type="PANTHER" id="PTHR22916:SF3">
    <property type="entry name" value="UDP-GLCNAC:BETAGAL BETA-1,3-N-ACETYLGLUCOSAMINYLTRANSFERASE-LIKE PROTEIN 1"/>
    <property type="match status" value="1"/>
</dbReference>
<keyword evidence="3" id="KW-1185">Reference proteome</keyword>
<organism evidence="2 3">
    <name type="scientific">Paraburkholderia megapolitana</name>
    <dbReference type="NCBI Taxonomy" id="420953"/>
    <lineage>
        <taxon>Bacteria</taxon>
        <taxon>Pseudomonadati</taxon>
        <taxon>Pseudomonadota</taxon>
        <taxon>Betaproteobacteria</taxon>
        <taxon>Burkholderiales</taxon>
        <taxon>Burkholderiaceae</taxon>
        <taxon>Paraburkholderia</taxon>
    </lineage>
</organism>
<gene>
    <name evidence="2" type="ORF">SAMN05192543_103400</name>
</gene>
<keyword evidence="2" id="KW-0808">Transferase</keyword>
<dbReference type="EMBL" id="FOQU01000003">
    <property type="protein sequence ID" value="SFI50985.1"/>
    <property type="molecule type" value="Genomic_DNA"/>
</dbReference>
<dbReference type="GO" id="GO:0016758">
    <property type="term" value="F:hexosyltransferase activity"/>
    <property type="evidence" value="ECO:0007669"/>
    <property type="project" value="UniProtKB-ARBA"/>
</dbReference>